<dbReference type="KEGG" id="sfh:SFHH103_01841"/>
<feature type="compositionally biased region" description="Polar residues" evidence="1">
    <location>
        <begin position="1"/>
        <end position="18"/>
    </location>
</feature>
<evidence type="ECO:0000313" key="3">
    <source>
        <dbReference type="Proteomes" id="UP000007735"/>
    </source>
</evidence>
<dbReference type="HOGENOM" id="CLU_2603538_0_0_5"/>
<dbReference type="AlphaFoldDB" id="G9A7V6"/>
<gene>
    <name evidence="2" type="ordered locus">SFHH103_01841</name>
</gene>
<evidence type="ECO:0000313" key="2">
    <source>
        <dbReference type="EMBL" id="CCE96336.1"/>
    </source>
</evidence>
<sequence length="79" mass="8295">MVFSLASVSRSSPATHASSGIAPKGALVDSSRMSTVPPLNLLKLVHGGDSETRIDTDDADRLVPEADSHYDEDSLIACL</sequence>
<protein>
    <submittedName>
        <fullName evidence="2">Uncharacterized protein</fullName>
    </submittedName>
</protein>
<feature type="region of interest" description="Disordered" evidence="1">
    <location>
        <begin position="1"/>
        <end position="29"/>
    </location>
</feature>
<dbReference type="PATRIC" id="fig|380.5.peg.1953"/>
<organism evidence="2 3">
    <name type="scientific">Sinorhizobium fredii (strain HH103)</name>
    <dbReference type="NCBI Taxonomy" id="1117943"/>
    <lineage>
        <taxon>Bacteria</taxon>
        <taxon>Pseudomonadati</taxon>
        <taxon>Pseudomonadota</taxon>
        <taxon>Alphaproteobacteria</taxon>
        <taxon>Hyphomicrobiales</taxon>
        <taxon>Rhizobiaceae</taxon>
        <taxon>Sinorhizobium/Ensifer group</taxon>
        <taxon>Sinorhizobium</taxon>
    </lineage>
</organism>
<dbReference type="Proteomes" id="UP000007735">
    <property type="component" value="Chromosome"/>
</dbReference>
<reference evidence="2 3" key="1">
    <citation type="journal article" date="2012" name="J. Bacteriol.">
        <title>Genome sequence of the soybean symbiont Sinorhizobium fredii HH103.</title>
        <authorList>
            <person name="Weidner S."/>
            <person name="Becker A."/>
            <person name="Bonilla I."/>
            <person name="Jaenicke S."/>
            <person name="Lloret J."/>
            <person name="Margaret I."/>
            <person name="Puhler A."/>
            <person name="Ruiz-Sainz J.E."/>
            <person name="Schneiker-Bekel S."/>
            <person name="Szczepanowski R."/>
            <person name="Vinardell J.M."/>
            <person name="Zehner S."/>
            <person name="Gottfert M."/>
        </authorList>
    </citation>
    <scope>NUCLEOTIDE SEQUENCE [LARGE SCALE GENOMIC DNA]</scope>
    <source>
        <strain evidence="2 3">HH103</strain>
    </source>
</reference>
<evidence type="ECO:0000256" key="1">
    <source>
        <dbReference type="SAM" id="MobiDB-lite"/>
    </source>
</evidence>
<proteinExistence type="predicted"/>
<dbReference type="EMBL" id="HE616890">
    <property type="protein sequence ID" value="CCE96336.1"/>
    <property type="molecule type" value="Genomic_DNA"/>
</dbReference>
<name>G9A7V6_SINF1</name>
<accession>G9A7V6</accession>